<dbReference type="Proteomes" id="UP001194468">
    <property type="component" value="Unassembled WGS sequence"/>
</dbReference>
<keyword evidence="2" id="KW-1185">Reference proteome</keyword>
<dbReference type="AlphaFoldDB" id="A0AAD4BT46"/>
<proteinExistence type="predicted"/>
<evidence type="ECO:0000313" key="2">
    <source>
        <dbReference type="Proteomes" id="UP001194468"/>
    </source>
</evidence>
<protein>
    <submittedName>
        <fullName evidence="1">Uncharacterized protein</fullName>
    </submittedName>
</protein>
<reference evidence="1" key="2">
    <citation type="journal article" date="2020" name="Nat. Commun.">
        <title>Large-scale genome sequencing of mycorrhizal fungi provides insights into the early evolution of symbiotic traits.</title>
        <authorList>
            <person name="Miyauchi S."/>
            <person name="Kiss E."/>
            <person name="Kuo A."/>
            <person name="Drula E."/>
            <person name="Kohler A."/>
            <person name="Sanchez-Garcia M."/>
            <person name="Morin E."/>
            <person name="Andreopoulos B."/>
            <person name="Barry K.W."/>
            <person name="Bonito G."/>
            <person name="Buee M."/>
            <person name="Carver A."/>
            <person name="Chen C."/>
            <person name="Cichocki N."/>
            <person name="Clum A."/>
            <person name="Culley D."/>
            <person name="Crous P.W."/>
            <person name="Fauchery L."/>
            <person name="Girlanda M."/>
            <person name="Hayes R.D."/>
            <person name="Keri Z."/>
            <person name="LaButti K."/>
            <person name="Lipzen A."/>
            <person name="Lombard V."/>
            <person name="Magnuson J."/>
            <person name="Maillard F."/>
            <person name="Murat C."/>
            <person name="Nolan M."/>
            <person name="Ohm R.A."/>
            <person name="Pangilinan J."/>
            <person name="Pereira M.F."/>
            <person name="Perotto S."/>
            <person name="Peter M."/>
            <person name="Pfister S."/>
            <person name="Riley R."/>
            <person name="Sitrit Y."/>
            <person name="Stielow J.B."/>
            <person name="Szollosi G."/>
            <person name="Zifcakova L."/>
            <person name="Stursova M."/>
            <person name="Spatafora J.W."/>
            <person name="Tedersoo L."/>
            <person name="Vaario L.M."/>
            <person name="Yamada A."/>
            <person name="Yan M."/>
            <person name="Wang P."/>
            <person name="Xu J."/>
            <person name="Bruns T."/>
            <person name="Baldrian P."/>
            <person name="Vilgalys R."/>
            <person name="Dunand C."/>
            <person name="Henrissat B."/>
            <person name="Grigoriev I.V."/>
            <person name="Hibbett D."/>
            <person name="Nagy L.G."/>
            <person name="Martin F.M."/>
        </authorList>
    </citation>
    <scope>NUCLEOTIDE SEQUENCE</scope>
    <source>
        <strain evidence="1">BED1</strain>
    </source>
</reference>
<dbReference type="EMBL" id="WHUW01000014">
    <property type="protein sequence ID" value="KAF8439417.1"/>
    <property type="molecule type" value="Genomic_DNA"/>
</dbReference>
<reference evidence="1" key="1">
    <citation type="submission" date="2019-10" db="EMBL/GenBank/DDBJ databases">
        <authorList>
            <consortium name="DOE Joint Genome Institute"/>
            <person name="Kuo A."/>
            <person name="Miyauchi S."/>
            <person name="Kiss E."/>
            <person name="Drula E."/>
            <person name="Kohler A."/>
            <person name="Sanchez-Garcia M."/>
            <person name="Andreopoulos B."/>
            <person name="Barry K.W."/>
            <person name="Bonito G."/>
            <person name="Buee M."/>
            <person name="Carver A."/>
            <person name="Chen C."/>
            <person name="Cichocki N."/>
            <person name="Clum A."/>
            <person name="Culley D."/>
            <person name="Crous P.W."/>
            <person name="Fauchery L."/>
            <person name="Girlanda M."/>
            <person name="Hayes R."/>
            <person name="Keri Z."/>
            <person name="LaButti K."/>
            <person name="Lipzen A."/>
            <person name="Lombard V."/>
            <person name="Magnuson J."/>
            <person name="Maillard F."/>
            <person name="Morin E."/>
            <person name="Murat C."/>
            <person name="Nolan M."/>
            <person name="Ohm R."/>
            <person name="Pangilinan J."/>
            <person name="Pereira M."/>
            <person name="Perotto S."/>
            <person name="Peter M."/>
            <person name="Riley R."/>
            <person name="Sitrit Y."/>
            <person name="Stielow B."/>
            <person name="Szollosi G."/>
            <person name="Zifcakova L."/>
            <person name="Stursova M."/>
            <person name="Spatafora J.W."/>
            <person name="Tedersoo L."/>
            <person name="Vaario L.-M."/>
            <person name="Yamada A."/>
            <person name="Yan M."/>
            <person name="Wang P."/>
            <person name="Xu J."/>
            <person name="Bruns T."/>
            <person name="Baldrian P."/>
            <person name="Vilgalys R."/>
            <person name="Henrissat B."/>
            <person name="Grigoriev I.V."/>
            <person name="Hibbett D."/>
            <person name="Nagy L.G."/>
            <person name="Martin F.M."/>
        </authorList>
    </citation>
    <scope>NUCLEOTIDE SEQUENCE</scope>
    <source>
        <strain evidence="1">BED1</strain>
    </source>
</reference>
<gene>
    <name evidence="1" type="ORF">L210DRAFT_3504517</name>
</gene>
<comment type="caution">
    <text evidence="1">The sequence shown here is derived from an EMBL/GenBank/DDBJ whole genome shotgun (WGS) entry which is preliminary data.</text>
</comment>
<evidence type="ECO:0000313" key="1">
    <source>
        <dbReference type="EMBL" id="KAF8439417.1"/>
    </source>
</evidence>
<name>A0AAD4BT46_BOLED</name>
<sequence length="245" mass="26393">MSSEAWVVLLSVTNSGVEMEDTSIEPLTLATLARRFSSIAGAVVWISDFIDDRALLYVKITSHHSLQSIQDHHLLFKHSQEGDIAEVVKNISSEAKLWIAGNKDAAGIRALSVASCIVAQSPEYQVFSVLFEDHYLDEAAREKIVHDLRNNSLLLEQSSISAGGLAGASGALAAYFPPNLKALDVEIELKALGIESGASSKLTLAFVGRVKPCRVSVGCVEIGAEIWGCFNVAMHILSDAWMLGL</sequence>
<accession>A0AAD4BT46</accession>
<organism evidence="1 2">
    <name type="scientific">Boletus edulis BED1</name>
    <dbReference type="NCBI Taxonomy" id="1328754"/>
    <lineage>
        <taxon>Eukaryota</taxon>
        <taxon>Fungi</taxon>
        <taxon>Dikarya</taxon>
        <taxon>Basidiomycota</taxon>
        <taxon>Agaricomycotina</taxon>
        <taxon>Agaricomycetes</taxon>
        <taxon>Agaricomycetidae</taxon>
        <taxon>Boletales</taxon>
        <taxon>Boletineae</taxon>
        <taxon>Boletaceae</taxon>
        <taxon>Boletoideae</taxon>
        <taxon>Boletus</taxon>
    </lineage>
</organism>